<feature type="non-terminal residue" evidence="2">
    <location>
        <position position="1"/>
    </location>
</feature>
<feature type="non-terminal residue" evidence="2">
    <location>
        <position position="34"/>
    </location>
</feature>
<dbReference type="AlphaFoldDB" id="A0A1A8G484"/>
<organism evidence="2">
    <name type="scientific">Nothobranchius korthausae</name>
    <dbReference type="NCBI Taxonomy" id="1143690"/>
    <lineage>
        <taxon>Eukaryota</taxon>
        <taxon>Metazoa</taxon>
        <taxon>Chordata</taxon>
        <taxon>Craniata</taxon>
        <taxon>Vertebrata</taxon>
        <taxon>Euteleostomi</taxon>
        <taxon>Actinopterygii</taxon>
        <taxon>Neopterygii</taxon>
        <taxon>Teleostei</taxon>
        <taxon>Neoteleostei</taxon>
        <taxon>Acanthomorphata</taxon>
        <taxon>Ovalentaria</taxon>
        <taxon>Atherinomorphae</taxon>
        <taxon>Cyprinodontiformes</taxon>
        <taxon>Nothobranchiidae</taxon>
        <taxon>Nothobranchius</taxon>
    </lineage>
</organism>
<evidence type="ECO:0000313" key="2">
    <source>
        <dbReference type="EMBL" id="SBQ65908.1"/>
    </source>
</evidence>
<name>A0A1A8G484_9TELE</name>
<reference evidence="2" key="1">
    <citation type="submission" date="2016-05" db="EMBL/GenBank/DDBJ databases">
        <authorList>
            <person name="Lavstsen T."/>
            <person name="Jespersen J.S."/>
        </authorList>
    </citation>
    <scope>NUCLEOTIDE SEQUENCE</scope>
    <source>
        <tissue evidence="2">Brain</tissue>
    </source>
</reference>
<evidence type="ECO:0000256" key="1">
    <source>
        <dbReference type="SAM" id="MobiDB-lite"/>
    </source>
</evidence>
<feature type="compositionally biased region" description="Basic and acidic residues" evidence="1">
    <location>
        <begin position="1"/>
        <end position="14"/>
    </location>
</feature>
<reference evidence="2" key="2">
    <citation type="submission" date="2016-06" db="EMBL/GenBank/DDBJ databases">
        <title>The genome of a short-lived fish provides insights into sex chromosome evolution and the genetic control of aging.</title>
        <authorList>
            <person name="Reichwald K."/>
            <person name="Felder M."/>
            <person name="Petzold A."/>
            <person name="Koch P."/>
            <person name="Groth M."/>
            <person name="Platzer M."/>
        </authorList>
    </citation>
    <scope>NUCLEOTIDE SEQUENCE</scope>
    <source>
        <tissue evidence="2">Brain</tissue>
    </source>
</reference>
<protein>
    <submittedName>
        <fullName evidence="2">Myocardin</fullName>
    </submittedName>
</protein>
<proteinExistence type="predicted"/>
<sequence>AAIRHDSLGSEKTEQTSAHTNRHTHTHIVVFLWH</sequence>
<gene>
    <name evidence="2" type="primary">MYOCD</name>
</gene>
<feature type="region of interest" description="Disordered" evidence="1">
    <location>
        <begin position="1"/>
        <end position="24"/>
    </location>
</feature>
<accession>A0A1A8G484</accession>
<dbReference type="EMBL" id="HAEB01019381">
    <property type="protein sequence ID" value="SBQ65908.1"/>
    <property type="molecule type" value="Transcribed_RNA"/>
</dbReference>